<name>A0A6P5WL65_DURZI</name>
<dbReference type="GO" id="GO:0005840">
    <property type="term" value="C:ribosome"/>
    <property type="evidence" value="ECO:0007669"/>
    <property type="project" value="UniProtKB-KW"/>
</dbReference>
<dbReference type="RefSeq" id="XP_022716859.1">
    <property type="nucleotide sequence ID" value="XM_022861124.1"/>
</dbReference>
<dbReference type="PANTHER" id="PTHR37264">
    <property type="entry name" value="RIBOSOMAL PROTEIN L31"/>
    <property type="match status" value="1"/>
</dbReference>
<accession>A0A6P5WL65</accession>
<evidence type="ECO:0000313" key="5">
    <source>
        <dbReference type="RefSeq" id="XP_022716860.1"/>
    </source>
</evidence>
<keyword evidence="3" id="KW-1185">Reference proteome</keyword>
<evidence type="ECO:0000256" key="1">
    <source>
        <dbReference type="ARBA" id="ARBA00022980"/>
    </source>
</evidence>
<reference evidence="4 5" key="1">
    <citation type="submission" date="2025-04" db="UniProtKB">
        <authorList>
            <consortium name="RefSeq"/>
        </authorList>
    </citation>
    <scope>IDENTIFICATION</scope>
    <source>
        <tissue evidence="4 5">Fruit stalk</tissue>
    </source>
</reference>
<evidence type="ECO:0000313" key="3">
    <source>
        <dbReference type="Proteomes" id="UP000515121"/>
    </source>
</evidence>
<dbReference type="GO" id="GO:1990904">
    <property type="term" value="C:ribonucleoprotein complex"/>
    <property type="evidence" value="ECO:0007669"/>
    <property type="project" value="UniProtKB-KW"/>
</dbReference>
<organism evidence="3 5">
    <name type="scientific">Durio zibethinus</name>
    <name type="common">Durian</name>
    <dbReference type="NCBI Taxonomy" id="66656"/>
    <lineage>
        <taxon>Eukaryota</taxon>
        <taxon>Viridiplantae</taxon>
        <taxon>Streptophyta</taxon>
        <taxon>Embryophyta</taxon>
        <taxon>Tracheophyta</taxon>
        <taxon>Spermatophyta</taxon>
        <taxon>Magnoliopsida</taxon>
        <taxon>eudicotyledons</taxon>
        <taxon>Gunneridae</taxon>
        <taxon>Pentapetalae</taxon>
        <taxon>rosids</taxon>
        <taxon>malvids</taxon>
        <taxon>Malvales</taxon>
        <taxon>Malvaceae</taxon>
        <taxon>Helicteroideae</taxon>
        <taxon>Durio</taxon>
    </lineage>
</organism>
<dbReference type="PANTHER" id="PTHR37264:SF1">
    <property type="entry name" value="RIBOSOMAL PROTEIN L31"/>
    <property type="match status" value="1"/>
</dbReference>
<dbReference type="RefSeq" id="XP_022753917.1">
    <property type="nucleotide sequence ID" value="XM_022898182.1"/>
</dbReference>
<dbReference type="CDD" id="cd23697">
    <property type="entry name" value="At5g55125"/>
    <property type="match status" value="1"/>
</dbReference>
<dbReference type="Proteomes" id="UP000515121">
    <property type="component" value="Unplaced"/>
</dbReference>
<keyword evidence="1" id="KW-0689">Ribosomal protein</keyword>
<evidence type="ECO:0000256" key="2">
    <source>
        <dbReference type="ARBA" id="ARBA00023274"/>
    </source>
</evidence>
<dbReference type="GeneID" id="111275654"/>
<sequence>MKKGLHPQMQWISYVTQSGRLVNVMMTKIHSVGKVYHLRAKRQMAASVGQIAKFNRRYGLEKPEDSENSEKNEK</sequence>
<evidence type="ECO:0000313" key="6">
    <source>
        <dbReference type="RefSeq" id="XP_022753917.1"/>
    </source>
</evidence>
<dbReference type="KEGG" id="dzi:111302252"/>
<proteinExistence type="predicted"/>
<dbReference type="KEGG" id="dzi:111275654"/>
<dbReference type="InterPro" id="IPR034704">
    <property type="entry name" value="Ribosomal_bL28/bL31-like_sf"/>
</dbReference>
<dbReference type="SUPFAM" id="SSF143800">
    <property type="entry name" value="L28p-like"/>
    <property type="match status" value="1"/>
</dbReference>
<dbReference type="OrthoDB" id="1840965at2759"/>
<evidence type="ECO:0000313" key="4">
    <source>
        <dbReference type="RefSeq" id="XP_022716859.1"/>
    </source>
</evidence>
<dbReference type="RefSeq" id="XP_022716860.1">
    <property type="nucleotide sequence ID" value="XM_022861125.1"/>
</dbReference>
<protein>
    <submittedName>
        <fullName evidence="4 5">Uncharacterized protein LOC111275654</fullName>
    </submittedName>
    <submittedName>
        <fullName evidence="6">Uncharacterized protein LOC111302252</fullName>
    </submittedName>
</protein>
<dbReference type="AlphaFoldDB" id="A0A6P5WL65"/>
<gene>
    <name evidence="4 5" type="primary">LOC111275654</name>
    <name evidence="6" type="synonym">LOC111302252</name>
</gene>
<keyword evidence="2" id="KW-0687">Ribonucleoprotein</keyword>